<comment type="caution">
    <text evidence="2">The sequence shown here is derived from an EMBL/GenBank/DDBJ whole genome shotgun (WGS) entry which is preliminary data.</text>
</comment>
<proteinExistence type="predicted"/>
<gene>
    <name evidence="2" type="ORF">Nepgr_032338</name>
</gene>
<organism evidence="2 3">
    <name type="scientific">Nepenthes gracilis</name>
    <name type="common">Slender pitcher plant</name>
    <dbReference type="NCBI Taxonomy" id="150966"/>
    <lineage>
        <taxon>Eukaryota</taxon>
        <taxon>Viridiplantae</taxon>
        <taxon>Streptophyta</taxon>
        <taxon>Embryophyta</taxon>
        <taxon>Tracheophyta</taxon>
        <taxon>Spermatophyta</taxon>
        <taxon>Magnoliopsida</taxon>
        <taxon>eudicotyledons</taxon>
        <taxon>Gunneridae</taxon>
        <taxon>Pentapetalae</taxon>
        <taxon>Caryophyllales</taxon>
        <taxon>Nepenthaceae</taxon>
        <taxon>Nepenthes</taxon>
    </lineage>
</organism>
<evidence type="ECO:0000313" key="3">
    <source>
        <dbReference type="Proteomes" id="UP001279734"/>
    </source>
</evidence>
<sequence>MGQASEFKEDKKKLDSVFSSESPDPIGNSSNSFAVLQDTIIDASLSQQKAYGVDDYNQLNHHNDADQFHPKAEIQCVANQIANAKKNSPLSNASCPNPPIHSRSFSHVTFDAYGGETDANLRLE</sequence>
<dbReference type="AlphaFoldDB" id="A0AAD3Y7L2"/>
<name>A0AAD3Y7L2_NEPGR</name>
<protein>
    <submittedName>
        <fullName evidence="2">Uncharacterized protein</fullName>
    </submittedName>
</protein>
<accession>A0AAD3Y7L2</accession>
<feature type="compositionally biased region" description="Polar residues" evidence="1">
    <location>
        <begin position="17"/>
        <end position="31"/>
    </location>
</feature>
<evidence type="ECO:0000256" key="1">
    <source>
        <dbReference type="SAM" id="MobiDB-lite"/>
    </source>
</evidence>
<keyword evidence="3" id="KW-1185">Reference proteome</keyword>
<dbReference type="Proteomes" id="UP001279734">
    <property type="component" value="Unassembled WGS sequence"/>
</dbReference>
<feature type="compositionally biased region" description="Basic and acidic residues" evidence="1">
    <location>
        <begin position="1"/>
        <end position="15"/>
    </location>
</feature>
<dbReference type="EMBL" id="BSYO01000038">
    <property type="protein sequence ID" value="GMH30495.1"/>
    <property type="molecule type" value="Genomic_DNA"/>
</dbReference>
<evidence type="ECO:0000313" key="2">
    <source>
        <dbReference type="EMBL" id="GMH30495.1"/>
    </source>
</evidence>
<feature type="region of interest" description="Disordered" evidence="1">
    <location>
        <begin position="1"/>
        <end position="31"/>
    </location>
</feature>
<reference evidence="2" key="1">
    <citation type="submission" date="2023-05" db="EMBL/GenBank/DDBJ databases">
        <title>Nepenthes gracilis genome sequencing.</title>
        <authorList>
            <person name="Fukushima K."/>
        </authorList>
    </citation>
    <scope>NUCLEOTIDE SEQUENCE</scope>
    <source>
        <strain evidence="2">SING2019-196</strain>
    </source>
</reference>